<name>A0AAV0RQP7_9ROSI</name>
<feature type="compositionally biased region" description="Polar residues" evidence="1">
    <location>
        <begin position="99"/>
        <end position="108"/>
    </location>
</feature>
<accession>A0AAV0RQP7</accession>
<keyword evidence="4" id="KW-1185">Reference proteome</keyword>
<reference evidence="2" key="1">
    <citation type="submission" date="2022-08" db="EMBL/GenBank/DDBJ databases">
        <authorList>
            <person name="Gutierrez-Valencia J."/>
        </authorList>
    </citation>
    <scope>NUCLEOTIDE SEQUENCE</scope>
</reference>
<dbReference type="EMBL" id="CAMGYJ010000011">
    <property type="protein sequence ID" value="CAI0559916.1"/>
    <property type="molecule type" value="Genomic_DNA"/>
</dbReference>
<organism evidence="2 4">
    <name type="scientific">Linum tenue</name>
    <dbReference type="NCBI Taxonomy" id="586396"/>
    <lineage>
        <taxon>Eukaryota</taxon>
        <taxon>Viridiplantae</taxon>
        <taxon>Streptophyta</taxon>
        <taxon>Embryophyta</taxon>
        <taxon>Tracheophyta</taxon>
        <taxon>Spermatophyta</taxon>
        <taxon>Magnoliopsida</taxon>
        <taxon>eudicotyledons</taxon>
        <taxon>Gunneridae</taxon>
        <taxon>Pentapetalae</taxon>
        <taxon>rosids</taxon>
        <taxon>fabids</taxon>
        <taxon>Malpighiales</taxon>
        <taxon>Linaceae</taxon>
        <taxon>Linum</taxon>
    </lineage>
</organism>
<protein>
    <submittedName>
        <fullName evidence="2">Uncharacterized protein</fullName>
    </submittedName>
</protein>
<sequence>MLKSNQLDSRSIASIFIFSFLCQKISLFSKINKMGCGSSKLSHIGDVIMVPTKIRPMIVRKMDELKRHARNSRGSGASRKELLKDTSGYHSSDFYVDSSRGSSTTVGDNSLKHGKNTHLSSEQCEEFKDAVESLSETPDSRPPKAVMPIQLEEKVNKVAVEFLAWSEMRAESKKYMEEEMEEVVGDEEENGEDEDLIQRQISPGSPSFRVYYIESLASTMKDVDSFEELDDEIGNEIHRDIEKKEGCNMIPEEPVKRKKGIMRTMRKQGGKLKRVIISKPKPTTTTKMLKVSS</sequence>
<dbReference type="AlphaFoldDB" id="A0AAV0RQP7"/>
<dbReference type="Proteomes" id="UP001154282">
    <property type="component" value="Unassembled WGS sequence"/>
</dbReference>
<gene>
    <name evidence="2" type="ORF">LITE_LOCUS49443</name>
    <name evidence="3" type="ORF">LITE_LOCUS49446</name>
</gene>
<evidence type="ECO:0000313" key="3">
    <source>
        <dbReference type="EMBL" id="CAI0559916.1"/>
    </source>
</evidence>
<feature type="region of interest" description="Disordered" evidence="1">
    <location>
        <begin position="97"/>
        <end position="123"/>
    </location>
</feature>
<evidence type="ECO:0000313" key="4">
    <source>
        <dbReference type="Proteomes" id="UP001154282"/>
    </source>
</evidence>
<comment type="caution">
    <text evidence="2">The sequence shown here is derived from an EMBL/GenBank/DDBJ whole genome shotgun (WGS) entry which is preliminary data.</text>
</comment>
<evidence type="ECO:0000256" key="1">
    <source>
        <dbReference type="SAM" id="MobiDB-lite"/>
    </source>
</evidence>
<dbReference type="EMBL" id="CAMGYJ010000011">
    <property type="protein sequence ID" value="CAI0559913.1"/>
    <property type="molecule type" value="Genomic_DNA"/>
</dbReference>
<proteinExistence type="predicted"/>
<evidence type="ECO:0000313" key="2">
    <source>
        <dbReference type="EMBL" id="CAI0559913.1"/>
    </source>
</evidence>